<protein>
    <recommendedName>
        <fullName evidence="3">TIGR02281 family clan AA aspartic protease</fullName>
    </recommendedName>
</protein>
<sequence length="218" mass="23172">MKGVTRLWGVVGVWLLAMLMSAGAIANKITVKGLFAGSAVLEINGQQRLLKQGKTSPEGVKLISANSKMAVVEVSGQRHTLKLSQGIAGAYKAPEKKDVRILSSQGGHFYTNGNINGQSVNFLVDTGATFISMNQSTADRLNIDYRSGRRAQSHTANGMAQIYVVSLRAVEIGGLVVNNVQASVHLGSSPETVLLGNSFLSKMNMKTEGNVLILSSKI</sequence>
<dbReference type="EMBL" id="BSPD01000092">
    <property type="protein sequence ID" value="GLS27887.1"/>
    <property type="molecule type" value="Genomic_DNA"/>
</dbReference>
<evidence type="ECO:0000313" key="2">
    <source>
        <dbReference type="Proteomes" id="UP001156870"/>
    </source>
</evidence>
<accession>A0AA37TAG8</accession>
<dbReference type="CDD" id="cd05483">
    <property type="entry name" value="retropepsin_like_bacteria"/>
    <property type="match status" value="1"/>
</dbReference>
<dbReference type="SUPFAM" id="SSF50630">
    <property type="entry name" value="Acid proteases"/>
    <property type="match status" value="1"/>
</dbReference>
<dbReference type="InterPro" id="IPR011969">
    <property type="entry name" value="Clan_AA_Asp_peptidase_C"/>
</dbReference>
<dbReference type="RefSeq" id="WP_232595111.1">
    <property type="nucleotide sequence ID" value="NZ_BSPD01000092.1"/>
</dbReference>
<dbReference type="AlphaFoldDB" id="A0AA37TAG8"/>
<proteinExistence type="predicted"/>
<dbReference type="PROSITE" id="PS00141">
    <property type="entry name" value="ASP_PROTEASE"/>
    <property type="match status" value="1"/>
</dbReference>
<comment type="caution">
    <text evidence="1">The sequence shown here is derived from an EMBL/GenBank/DDBJ whole genome shotgun (WGS) entry which is preliminary data.</text>
</comment>
<evidence type="ECO:0000313" key="1">
    <source>
        <dbReference type="EMBL" id="GLS27887.1"/>
    </source>
</evidence>
<dbReference type="InterPro" id="IPR021109">
    <property type="entry name" value="Peptidase_aspartic_dom_sf"/>
</dbReference>
<organism evidence="1 2">
    <name type="scientific">Marinibactrum halimedae</name>
    <dbReference type="NCBI Taxonomy" id="1444977"/>
    <lineage>
        <taxon>Bacteria</taxon>
        <taxon>Pseudomonadati</taxon>
        <taxon>Pseudomonadota</taxon>
        <taxon>Gammaproteobacteria</taxon>
        <taxon>Cellvibrionales</taxon>
        <taxon>Cellvibrionaceae</taxon>
        <taxon>Marinibactrum</taxon>
    </lineage>
</organism>
<dbReference type="Pfam" id="PF13975">
    <property type="entry name" value="gag-asp_proteas"/>
    <property type="match status" value="1"/>
</dbReference>
<dbReference type="InterPro" id="IPR001969">
    <property type="entry name" value="Aspartic_peptidase_AS"/>
</dbReference>
<name>A0AA37TAG8_9GAMM</name>
<gene>
    <name evidence="1" type="ORF">GCM10007877_36060</name>
</gene>
<dbReference type="Proteomes" id="UP001156870">
    <property type="component" value="Unassembled WGS sequence"/>
</dbReference>
<keyword evidence="2" id="KW-1185">Reference proteome</keyword>
<dbReference type="Gene3D" id="2.40.70.10">
    <property type="entry name" value="Acid Proteases"/>
    <property type="match status" value="1"/>
</dbReference>
<evidence type="ECO:0008006" key="3">
    <source>
        <dbReference type="Google" id="ProtNLM"/>
    </source>
</evidence>
<dbReference type="NCBIfam" id="TIGR02281">
    <property type="entry name" value="clan_AA_DTGA"/>
    <property type="match status" value="1"/>
</dbReference>
<dbReference type="InterPro" id="IPR034122">
    <property type="entry name" value="Retropepsin-like_bacterial"/>
</dbReference>
<reference evidence="1 2" key="1">
    <citation type="journal article" date="2014" name="Int. J. Syst. Evol. Microbiol.">
        <title>Complete genome sequence of Corynebacterium casei LMG S-19264T (=DSM 44701T), isolated from a smear-ripened cheese.</title>
        <authorList>
            <consortium name="US DOE Joint Genome Institute (JGI-PGF)"/>
            <person name="Walter F."/>
            <person name="Albersmeier A."/>
            <person name="Kalinowski J."/>
            <person name="Ruckert C."/>
        </authorList>
    </citation>
    <scope>NUCLEOTIDE SEQUENCE [LARGE SCALE GENOMIC DNA]</scope>
    <source>
        <strain evidence="1 2">NBRC 110095</strain>
    </source>
</reference>
<dbReference type="GO" id="GO:0006508">
    <property type="term" value="P:proteolysis"/>
    <property type="evidence" value="ECO:0007669"/>
    <property type="project" value="InterPro"/>
</dbReference>
<dbReference type="GO" id="GO:0004190">
    <property type="term" value="F:aspartic-type endopeptidase activity"/>
    <property type="evidence" value="ECO:0007669"/>
    <property type="project" value="InterPro"/>
</dbReference>